<protein>
    <recommendedName>
        <fullName evidence="14">Peptide O-xylosyltransferase</fullName>
    </recommendedName>
</protein>
<evidence type="ECO:0000256" key="14">
    <source>
        <dbReference type="ARBA" id="ARBA00042865"/>
    </source>
</evidence>
<keyword evidence="7" id="KW-0256">Endoplasmic reticulum</keyword>
<keyword evidence="11" id="KW-0472">Membrane</keyword>
<evidence type="ECO:0000256" key="1">
    <source>
        <dbReference type="ARBA" id="ARBA00004323"/>
    </source>
</evidence>
<evidence type="ECO:0000256" key="4">
    <source>
        <dbReference type="ARBA" id="ARBA00022679"/>
    </source>
</evidence>
<evidence type="ECO:0000256" key="12">
    <source>
        <dbReference type="ARBA" id="ARBA00023157"/>
    </source>
</evidence>
<dbReference type="EMBL" id="LN679998">
    <property type="protein sequence ID" value="CEJ74929.1"/>
    <property type="molecule type" value="Genomic_DNA"/>
</dbReference>
<keyword evidence="5" id="KW-0812">Transmembrane</keyword>
<evidence type="ECO:0000256" key="7">
    <source>
        <dbReference type="ARBA" id="ARBA00022824"/>
    </source>
</evidence>
<evidence type="ECO:0000313" key="16">
    <source>
        <dbReference type="Proteomes" id="UP000032811"/>
    </source>
</evidence>
<name>A0ABP1XXY1_PARSO</name>
<organism evidence="15 16">
    <name type="scientific">Paraclostridium sordellii</name>
    <name type="common">Clostridium sordellii</name>
    <dbReference type="NCBI Taxonomy" id="1505"/>
    <lineage>
        <taxon>Bacteria</taxon>
        <taxon>Bacillati</taxon>
        <taxon>Bacillota</taxon>
        <taxon>Clostridia</taxon>
        <taxon>Peptostreptococcales</taxon>
        <taxon>Peptostreptococcaceae</taxon>
        <taxon>Paraclostridium</taxon>
    </lineage>
</organism>
<dbReference type="InterPro" id="IPR043538">
    <property type="entry name" value="XYLT"/>
</dbReference>
<keyword evidence="13" id="KW-0325">Glycoprotein</keyword>
<keyword evidence="4" id="KW-0808">Transferase</keyword>
<evidence type="ECO:0000256" key="8">
    <source>
        <dbReference type="ARBA" id="ARBA00022968"/>
    </source>
</evidence>
<dbReference type="Pfam" id="PF02485">
    <property type="entry name" value="Branch"/>
    <property type="match status" value="1"/>
</dbReference>
<keyword evidence="8" id="KW-0735">Signal-anchor</keyword>
<keyword evidence="12" id="KW-1015">Disulfide bond</keyword>
<dbReference type="InterPro" id="IPR003406">
    <property type="entry name" value="Glyco_trans_14"/>
</dbReference>
<evidence type="ECO:0000256" key="6">
    <source>
        <dbReference type="ARBA" id="ARBA00022723"/>
    </source>
</evidence>
<gene>
    <name evidence="15" type="ORF">ATCC9714_28171</name>
</gene>
<dbReference type="RefSeq" id="WP_057545393.1">
    <property type="nucleotide sequence ID" value="NZ_CDNJ01000014.1"/>
</dbReference>
<dbReference type="PANTHER" id="PTHR46025">
    <property type="entry name" value="XYLOSYLTRANSFERASE OXT"/>
    <property type="match status" value="1"/>
</dbReference>
<keyword evidence="3" id="KW-0328">Glycosyltransferase</keyword>
<reference evidence="15 16" key="1">
    <citation type="submission" date="2014-11" db="EMBL/GenBank/DDBJ databases">
        <authorList>
            <person name="Aslett M.A."/>
            <person name="De Silva N."/>
        </authorList>
    </citation>
    <scope>NUCLEOTIDE SEQUENCE [LARGE SCALE GENOMIC DNA]</scope>
    <source>
        <strain evidence="15 16">ATCC9714</strain>
    </source>
</reference>
<evidence type="ECO:0000256" key="3">
    <source>
        <dbReference type="ARBA" id="ARBA00022676"/>
    </source>
</evidence>
<dbReference type="GeneID" id="97538640"/>
<keyword evidence="16" id="KW-1185">Reference proteome</keyword>
<evidence type="ECO:0000256" key="10">
    <source>
        <dbReference type="ARBA" id="ARBA00023034"/>
    </source>
</evidence>
<evidence type="ECO:0000256" key="11">
    <source>
        <dbReference type="ARBA" id="ARBA00023136"/>
    </source>
</evidence>
<accession>A0ABP1XXY1</accession>
<evidence type="ECO:0000313" key="15">
    <source>
        <dbReference type="EMBL" id="CEJ74929.1"/>
    </source>
</evidence>
<dbReference type="PANTHER" id="PTHR46025:SF3">
    <property type="entry name" value="XYLOSYLTRANSFERASE OXT"/>
    <property type="match status" value="1"/>
</dbReference>
<sequence length="291" mass="35097">MKVAYCVQCHKNSKILREFIRVFYNKNDIYIHVDKKANIDDFKEYKSKVTFVDDRVNVTWAGVSQIKSTINTLKLVDKKKYDYVFLVSGDCLPLKSDKNIKEFLKNRKGKEFIGIEKDFDQILVDDRVKYKYPHIYYKKDKTKLDKLYILIREKFNLNKKNEYFKELPKLYKGCNWFGLTGEACSYVLKYIDENKNYLKAFKNSIYGDEVFFQTIIMNSKYKEKIYNYEIEDDDNKMALRYIDWETGPEFPKILNEKDFDKIKKSQCIIGRKFDDDLNIDKYRETFKIYEL</sequence>
<evidence type="ECO:0000256" key="13">
    <source>
        <dbReference type="ARBA" id="ARBA00023180"/>
    </source>
</evidence>
<keyword evidence="6" id="KW-0479">Metal-binding</keyword>
<proteinExistence type="predicted"/>
<evidence type="ECO:0000256" key="9">
    <source>
        <dbReference type="ARBA" id="ARBA00022989"/>
    </source>
</evidence>
<comment type="subcellular location">
    <subcellularLocation>
        <location evidence="2">Endoplasmic reticulum membrane</location>
        <topology evidence="2">Single-pass type II membrane protein</topology>
    </subcellularLocation>
    <subcellularLocation>
        <location evidence="1">Golgi apparatus membrane</location>
        <topology evidence="1">Single-pass type II membrane protein</topology>
    </subcellularLocation>
</comment>
<keyword evidence="10" id="KW-0333">Golgi apparatus</keyword>
<evidence type="ECO:0000256" key="2">
    <source>
        <dbReference type="ARBA" id="ARBA00004648"/>
    </source>
</evidence>
<evidence type="ECO:0000256" key="5">
    <source>
        <dbReference type="ARBA" id="ARBA00022692"/>
    </source>
</evidence>
<keyword evidence="9" id="KW-1133">Transmembrane helix</keyword>
<dbReference type="Proteomes" id="UP000032811">
    <property type="component" value="Chromosome 1"/>
</dbReference>